<evidence type="ECO:0000256" key="1">
    <source>
        <dbReference type="ARBA" id="ARBA00023152"/>
    </source>
</evidence>
<dbReference type="InterPro" id="IPR029033">
    <property type="entry name" value="His_PPase_superfam"/>
</dbReference>
<feature type="binding site" evidence="4">
    <location>
        <begin position="7"/>
        <end position="14"/>
    </location>
    <ligand>
        <name>substrate</name>
    </ligand>
</feature>
<dbReference type="PANTHER" id="PTHR48100:SF1">
    <property type="entry name" value="HISTIDINE PHOSPHATASE FAMILY PROTEIN-RELATED"/>
    <property type="match status" value="1"/>
</dbReference>
<proteinExistence type="predicted"/>
<evidence type="ECO:0000313" key="5">
    <source>
        <dbReference type="EMBL" id="SIS84274.1"/>
    </source>
</evidence>
<dbReference type="PROSITE" id="PS00175">
    <property type="entry name" value="PG_MUTASE"/>
    <property type="match status" value="1"/>
</dbReference>
<dbReference type="SUPFAM" id="SSF53254">
    <property type="entry name" value="Phosphoglycerate mutase-like"/>
    <property type="match status" value="1"/>
</dbReference>
<dbReference type="SMART" id="SM00855">
    <property type="entry name" value="PGAM"/>
    <property type="match status" value="1"/>
</dbReference>
<dbReference type="CDD" id="cd07067">
    <property type="entry name" value="HP_PGM_like"/>
    <property type="match status" value="1"/>
</dbReference>
<evidence type="ECO:0000256" key="2">
    <source>
        <dbReference type="ARBA" id="ARBA00023235"/>
    </source>
</evidence>
<dbReference type="Pfam" id="PF00300">
    <property type="entry name" value="His_Phos_1"/>
    <property type="match status" value="1"/>
</dbReference>
<evidence type="ECO:0000256" key="3">
    <source>
        <dbReference type="PIRSR" id="PIRSR613078-1"/>
    </source>
</evidence>
<accession>A0A1N7MDX1</accession>
<feature type="active site" description="Tele-phosphohistidine intermediate" evidence="3">
    <location>
        <position position="8"/>
    </location>
</feature>
<organism evidence="5 6">
    <name type="scientific">Alicyclobacillus vulcanalis</name>
    <dbReference type="NCBI Taxonomy" id="252246"/>
    <lineage>
        <taxon>Bacteria</taxon>
        <taxon>Bacillati</taxon>
        <taxon>Bacillota</taxon>
        <taxon>Bacilli</taxon>
        <taxon>Bacillales</taxon>
        <taxon>Alicyclobacillaceae</taxon>
        <taxon>Alicyclobacillus</taxon>
    </lineage>
</organism>
<dbReference type="STRING" id="252246.SAMN05421799_10578"/>
<dbReference type="Proteomes" id="UP000186156">
    <property type="component" value="Unassembled WGS sequence"/>
</dbReference>
<dbReference type="Gene3D" id="3.40.50.1240">
    <property type="entry name" value="Phosphoglycerate mutase-like"/>
    <property type="match status" value="1"/>
</dbReference>
<evidence type="ECO:0000256" key="4">
    <source>
        <dbReference type="PIRSR" id="PIRSR613078-2"/>
    </source>
</evidence>
<gene>
    <name evidence="5" type="ORF">SAMN05421799_10578</name>
</gene>
<sequence>MKIYLFRHGQTVYNADGERFCGTSDVGLTALGWQQARRAARLIRGVRPAAIVHSGLRRSRETAVAIRESLPGAEDCPLVAHPGFREVGFGAWEGLTRAEVNRLYPDLYAEWLVRPEGAAIPGGDNLDERQQEAVDAFLDVVSRYSGGDLVIVAHNTLNRLLILGLMGIEARHYRRIVQENACLNILEYSEEEGVRLHALNRVPVVDE</sequence>
<keyword evidence="1" id="KW-0324">Glycolysis</keyword>
<keyword evidence="6" id="KW-1185">Reference proteome</keyword>
<dbReference type="GO" id="GO:0016791">
    <property type="term" value="F:phosphatase activity"/>
    <property type="evidence" value="ECO:0007669"/>
    <property type="project" value="TreeGrafter"/>
</dbReference>
<name>A0A1N7MDX1_9BACL</name>
<dbReference type="OrthoDB" id="9782128at2"/>
<dbReference type="RefSeq" id="WP_076346593.1">
    <property type="nucleotide sequence ID" value="NZ_FTOO01000005.1"/>
</dbReference>
<dbReference type="GO" id="GO:0005737">
    <property type="term" value="C:cytoplasm"/>
    <property type="evidence" value="ECO:0007669"/>
    <property type="project" value="TreeGrafter"/>
</dbReference>
<reference evidence="6" key="1">
    <citation type="submission" date="2017-01" db="EMBL/GenBank/DDBJ databases">
        <authorList>
            <person name="Varghese N."/>
            <person name="Submissions S."/>
        </authorList>
    </citation>
    <scope>NUCLEOTIDE SEQUENCE [LARGE SCALE GENOMIC DNA]</scope>
    <source>
        <strain evidence="6">DSM 16176</strain>
    </source>
</reference>
<protein>
    <submittedName>
        <fullName evidence="5">Alpha-ribazole phosphatase/probable phosphoglycerate mutase</fullName>
    </submittedName>
</protein>
<dbReference type="PANTHER" id="PTHR48100">
    <property type="entry name" value="BROAD-SPECIFICITY PHOSPHATASE YOR283W-RELATED"/>
    <property type="match status" value="1"/>
</dbReference>
<dbReference type="InterPro" id="IPR013078">
    <property type="entry name" value="His_Pase_superF_clade-1"/>
</dbReference>
<evidence type="ECO:0000313" key="6">
    <source>
        <dbReference type="Proteomes" id="UP000186156"/>
    </source>
</evidence>
<dbReference type="AlphaFoldDB" id="A0A1N7MDX1"/>
<keyword evidence="2" id="KW-0413">Isomerase</keyword>
<feature type="binding site" evidence="4">
    <location>
        <position position="58"/>
    </location>
    <ligand>
        <name>substrate</name>
    </ligand>
</feature>
<feature type="active site" description="Proton donor/acceptor" evidence="3">
    <location>
        <position position="86"/>
    </location>
</feature>
<dbReference type="InterPro" id="IPR001345">
    <property type="entry name" value="PG/BPGM_mutase_AS"/>
</dbReference>
<dbReference type="InterPro" id="IPR050275">
    <property type="entry name" value="PGM_Phosphatase"/>
</dbReference>
<dbReference type="EMBL" id="FTOO01000005">
    <property type="protein sequence ID" value="SIS84274.1"/>
    <property type="molecule type" value="Genomic_DNA"/>
</dbReference>